<keyword evidence="3" id="KW-1185">Reference proteome</keyword>
<reference evidence="2" key="1">
    <citation type="journal article" date="2020" name="Phytopathology">
        <title>Genome Sequence Resources of Colletotrichum truncatum, C. plurivorum, C. musicola, and C. sojae: Four Species Pathogenic to Soybean (Glycine max).</title>
        <authorList>
            <person name="Rogerio F."/>
            <person name="Boufleur T.R."/>
            <person name="Ciampi-Guillardi M."/>
            <person name="Sukno S.A."/>
            <person name="Thon M.R."/>
            <person name="Massola Junior N.S."/>
            <person name="Baroncelli R."/>
        </authorList>
    </citation>
    <scope>NUCLEOTIDE SEQUENCE</scope>
    <source>
        <strain evidence="2">LFN00145</strain>
    </source>
</reference>
<gene>
    <name evidence="2" type="ORF">CPLU01_15285</name>
</gene>
<dbReference type="AlphaFoldDB" id="A0A8H6JCI3"/>
<dbReference type="Proteomes" id="UP000654918">
    <property type="component" value="Unassembled WGS sequence"/>
</dbReference>
<evidence type="ECO:0000313" key="3">
    <source>
        <dbReference type="Proteomes" id="UP000654918"/>
    </source>
</evidence>
<keyword evidence="1" id="KW-0472">Membrane</keyword>
<feature type="transmembrane region" description="Helical" evidence="1">
    <location>
        <begin position="44"/>
        <end position="69"/>
    </location>
</feature>
<name>A0A8H6JCI3_9PEZI</name>
<evidence type="ECO:0000256" key="1">
    <source>
        <dbReference type="SAM" id="Phobius"/>
    </source>
</evidence>
<evidence type="ECO:0000313" key="2">
    <source>
        <dbReference type="EMBL" id="KAF6810535.1"/>
    </source>
</evidence>
<comment type="caution">
    <text evidence="2">The sequence shown here is derived from an EMBL/GenBank/DDBJ whole genome shotgun (WGS) entry which is preliminary data.</text>
</comment>
<organism evidence="2 3">
    <name type="scientific">Colletotrichum plurivorum</name>
    <dbReference type="NCBI Taxonomy" id="2175906"/>
    <lineage>
        <taxon>Eukaryota</taxon>
        <taxon>Fungi</taxon>
        <taxon>Dikarya</taxon>
        <taxon>Ascomycota</taxon>
        <taxon>Pezizomycotina</taxon>
        <taxon>Sordariomycetes</taxon>
        <taxon>Hypocreomycetidae</taxon>
        <taxon>Glomerellales</taxon>
        <taxon>Glomerellaceae</taxon>
        <taxon>Colletotrichum</taxon>
        <taxon>Colletotrichum orchidearum species complex</taxon>
    </lineage>
</organism>
<sequence>METDGSDCPEGGNSTYCLLRTLLHLLREQRQADDAETNWDPITFWFTLVIGVAAALIAVVTALQAILAASRGRRKTNERAIGKWSRQTETHRSWRDMSVQSTTWTPVLRTDTLVKWHKSSPNENNISGGDGQSRFHIIVRAVAKLAALRERLATLLRKLFDRPRRIQPSAATWLGFFDQLGLTEVYLPGNHTGLRQTVANYLPDDLIAAPAHAQFGVIIASAAAAGARFQYIEVRRGIPSS</sequence>
<proteinExistence type="predicted"/>
<keyword evidence="1" id="KW-0812">Transmembrane</keyword>
<protein>
    <submittedName>
        <fullName evidence="2">Uncharacterized protein</fullName>
    </submittedName>
</protein>
<keyword evidence="1" id="KW-1133">Transmembrane helix</keyword>
<dbReference type="EMBL" id="WIGO01000494">
    <property type="protein sequence ID" value="KAF6810535.1"/>
    <property type="molecule type" value="Genomic_DNA"/>
</dbReference>
<accession>A0A8H6JCI3</accession>